<keyword evidence="6" id="KW-0206">Cytoskeleton</keyword>
<evidence type="ECO:0000256" key="4">
    <source>
        <dbReference type="ARBA" id="ARBA00023054"/>
    </source>
</evidence>
<keyword evidence="7" id="KW-0966">Cell projection</keyword>
<evidence type="ECO:0000256" key="7">
    <source>
        <dbReference type="ARBA" id="ARBA00023273"/>
    </source>
</evidence>
<dbReference type="PANTHER" id="PTHR21625:SF0">
    <property type="entry name" value="DYNEIN REGULATORY COMPLEX SUBUNIT 2"/>
    <property type="match status" value="1"/>
</dbReference>
<accession>A0A9Q1D5J0</accession>
<evidence type="ECO:0000256" key="10">
    <source>
        <dbReference type="ARBA" id="ARBA00040899"/>
    </source>
</evidence>
<evidence type="ECO:0000259" key="13">
    <source>
        <dbReference type="Pfam" id="PF14772"/>
    </source>
</evidence>
<evidence type="ECO:0000256" key="2">
    <source>
        <dbReference type="ARBA" id="ARBA00022490"/>
    </source>
</evidence>
<dbReference type="GO" id="GO:0060285">
    <property type="term" value="P:cilium-dependent cell motility"/>
    <property type="evidence" value="ECO:0007669"/>
    <property type="project" value="TreeGrafter"/>
</dbReference>
<evidence type="ECO:0000256" key="12">
    <source>
        <dbReference type="ARBA" id="ARBA00045865"/>
    </source>
</evidence>
<dbReference type="AlphaFoldDB" id="A0A9Q1D5J0"/>
<comment type="function">
    <text evidence="12">Component of the nexin-dynein regulatory complex (N-DRC), a key regulator of ciliary/flagellar motility which maintains the alignment and integrity of the distal axoneme and regulates microtubule sliding in motile axonemes. Plays a critical role in the assembly of N-DRC and also stabilizes the assembly of multiple inner dynein arms and radial spokes. Coassembles with DRC1 to form a central scaffold needed for assembly of the N-DRC and its attachment to the outer doublet microtubules.</text>
</comment>
<evidence type="ECO:0000256" key="5">
    <source>
        <dbReference type="ARBA" id="ARBA00023069"/>
    </source>
</evidence>
<comment type="subcellular location">
    <subcellularLocation>
        <location evidence="1">Cytoplasm</location>
        <location evidence="1">Cytoskeleton</location>
        <location evidence="1">Flagellum axoneme</location>
    </subcellularLocation>
    <subcellularLocation>
        <location evidence="8">Cytoplasm</location>
        <location evidence="8">Cytoskeleton</location>
        <location evidence="8">Flagellum basal body</location>
    </subcellularLocation>
</comment>
<keyword evidence="5" id="KW-0969">Cilium</keyword>
<dbReference type="PANTHER" id="PTHR21625">
    <property type="entry name" value="NYD-SP28 PROTEIN"/>
    <property type="match status" value="1"/>
</dbReference>
<organism evidence="14 15">
    <name type="scientific">Conger conger</name>
    <name type="common">Conger eel</name>
    <name type="synonym">Muraena conger</name>
    <dbReference type="NCBI Taxonomy" id="82655"/>
    <lineage>
        <taxon>Eukaryota</taxon>
        <taxon>Metazoa</taxon>
        <taxon>Chordata</taxon>
        <taxon>Craniata</taxon>
        <taxon>Vertebrata</taxon>
        <taxon>Euteleostomi</taxon>
        <taxon>Actinopterygii</taxon>
        <taxon>Neopterygii</taxon>
        <taxon>Teleostei</taxon>
        <taxon>Anguilliformes</taxon>
        <taxon>Congridae</taxon>
        <taxon>Conger</taxon>
    </lineage>
</organism>
<dbReference type="Pfam" id="PF14772">
    <property type="entry name" value="NYD-SP28"/>
    <property type="match status" value="1"/>
</dbReference>
<proteinExistence type="inferred from homology"/>
<keyword evidence="3" id="KW-0282">Flagellum</keyword>
<dbReference type="GO" id="GO:0070286">
    <property type="term" value="P:axonemal dynein complex assembly"/>
    <property type="evidence" value="ECO:0007669"/>
    <property type="project" value="InterPro"/>
</dbReference>
<keyword evidence="15" id="KW-1185">Reference proteome</keyword>
<name>A0A9Q1D5J0_CONCO</name>
<dbReference type="Proteomes" id="UP001152803">
    <property type="component" value="Unassembled WGS sequence"/>
</dbReference>
<comment type="caution">
    <text evidence="14">The sequence shown here is derived from an EMBL/GenBank/DDBJ whole genome shotgun (WGS) entry which is preliminary data.</text>
</comment>
<keyword evidence="2" id="KW-0963">Cytoplasm</keyword>
<evidence type="ECO:0000256" key="1">
    <source>
        <dbReference type="ARBA" id="ARBA00004611"/>
    </source>
</evidence>
<dbReference type="EMBL" id="JAFJMO010000013">
    <property type="protein sequence ID" value="KAJ8259066.1"/>
    <property type="molecule type" value="Genomic_DNA"/>
</dbReference>
<dbReference type="InterPro" id="IPR039505">
    <property type="entry name" value="DRC1/2_N"/>
</dbReference>
<dbReference type="InterPro" id="IPR039750">
    <property type="entry name" value="DRC1/DRC2"/>
</dbReference>
<reference evidence="14" key="1">
    <citation type="journal article" date="2023" name="Science">
        <title>Genome structures resolve the early diversification of teleost fishes.</title>
        <authorList>
            <person name="Parey E."/>
            <person name="Louis A."/>
            <person name="Montfort J."/>
            <person name="Bouchez O."/>
            <person name="Roques C."/>
            <person name="Iampietro C."/>
            <person name="Lluch J."/>
            <person name="Castinel A."/>
            <person name="Donnadieu C."/>
            <person name="Desvignes T."/>
            <person name="Floi Bucao C."/>
            <person name="Jouanno E."/>
            <person name="Wen M."/>
            <person name="Mejri S."/>
            <person name="Dirks R."/>
            <person name="Jansen H."/>
            <person name="Henkel C."/>
            <person name="Chen W.J."/>
            <person name="Zahm M."/>
            <person name="Cabau C."/>
            <person name="Klopp C."/>
            <person name="Thompson A.W."/>
            <person name="Robinson-Rechavi M."/>
            <person name="Braasch I."/>
            <person name="Lecointre G."/>
            <person name="Bobe J."/>
            <person name="Postlethwait J.H."/>
            <person name="Berthelot C."/>
            <person name="Roest Crollius H."/>
            <person name="Guiguen Y."/>
        </authorList>
    </citation>
    <scope>NUCLEOTIDE SEQUENCE</scope>
    <source>
        <strain evidence="14">Concon-B</strain>
    </source>
</reference>
<gene>
    <name evidence="14" type="ORF">COCON_G00180780</name>
</gene>
<dbReference type="GO" id="GO:0003352">
    <property type="term" value="P:regulation of cilium movement"/>
    <property type="evidence" value="ECO:0007669"/>
    <property type="project" value="TreeGrafter"/>
</dbReference>
<comment type="similarity">
    <text evidence="9">Belongs to the DRC2 family.</text>
</comment>
<evidence type="ECO:0000256" key="9">
    <source>
        <dbReference type="ARBA" id="ARBA00038424"/>
    </source>
</evidence>
<feature type="domain" description="Dynein regulatory complex protein 1/2 N-terminal" evidence="13">
    <location>
        <begin position="22"/>
        <end position="121"/>
    </location>
</feature>
<evidence type="ECO:0000313" key="15">
    <source>
        <dbReference type="Proteomes" id="UP001152803"/>
    </source>
</evidence>
<evidence type="ECO:0000256" key="8">
    <source>
        <dbReference type="ARBA" id="ARBA00037841"/>
    </source>
</evidence>
<keyword evidence="4" id="KW-0175">Coiled coil</keyword>
<protein>
    <recommendedName>
        <fullName evidence="10">Dynein regulatory complex subunit 2</fullName>
    </recommendedName>
    <alternativeName>
        <fullName evidence="11">Coiled-coil domain-containing protein 65</fullName>
    </alternativeName>
</protein>
<dbReference type="OrthoDB" id="7760980at2759"/>
<evidence type="ECO:0000313" key="14">
    <source>
        <dbReference type="EMBL" id="KAJ8259066.1"/>
    </source>
</evidence>
<sequence>MEKKKNKGKGKTDEGREICMTQKALAEEEAAQRKQVMLTQFLKDKLQKEEQNSVTNQHTLTVKWRGLFRKDCANELRHDIAVLSHTFQRVMGHKDSIIRCLLGNLKESKQQTSHALSSYMQCMEQLLDHQKDSVLSLGRLWSSMVEEISQDFSAERQLLLSEHEKDCKDLEEVNFAIDQYHSEVDSDVRQDFLSTCMDIENRNTEDRNTLRVQLEADVEHLWKEVQRTIWSYNESTEDQYVALDSLQAHDKLCVDEIELHVKKLHKMQESIGALRGRLSCMKRECSGLEGLRALKDALTMEGQQLKAQIRATCSRDKTRLTNLVKHCSETSKKLKAVILKGEKLLRLMKLCQRLEMEREKVHYCPSQSAQEQVLHTLCMEPMSEEMVKNIQEVAPLENVWHRYNVVLKECLCLKQEKARLSQESRHLHAQYRNFLEDNSVSHEALQQSNPLLMVTKLPLLGRPATAPGARRSVAQLQGAGAAADAGDRTHCIVGRHGRTRHASPMSRAL</sequence>
<evidence type="ECO:0000256" key="6">
    <source>
        <dbReference type="ARBA" id="ARBA00023212"/>
    </source>
</evidence>
<dbReference type="GO" id="GO:0005858">
    <property type="term" value="C:axonemal dynein complex"/>
    <property type="evidence" value="ECO:0007669"/>
    <property type="project" value="InterPro"/>
</dbReference>
<evidence type="ECO:0000256" key="11">
    <source>
        <dbReference type="ARBA" id="ARBA00041517"/>
    </source>
</evidence>
<evidence type="ECO:0000256" key="3">
    <source>
        <dbReference type="ARBA" id="ARBA00022846"/>
    </source>
</evidence>